<reference evidence="1" key="2">
    <citation type="journal article" date="2014" name="ISME J.">
        <title>Microbial stratification in low pH oxic and suboxic macroscopic growths along an acid mine drainage.</title>
        <authorList>
            <person name="Mendez-Garcia C."/>
            <person name="Mesa V."/>
            <person name="Sprenger R.R."/>
            <person name="Richter M."/>
            <person name="Diez M.S."/>
            <person name="Solano J."/>
            <person name="Bargiela R."/>
            <person name="Golyshina O.V."/>
            <person name="Manteca A."/>
            <person name="Ramos J.L."/>
            <person name="Gallego J.R."/>
            <person name="Llorente I."/>
            <person name="Martins Dos Santos V.A."/>
            <person name="Jensen O.N."/>
            <person name="Pelaez A.I."/>
            <person name="Sanchez J."/>
            <person name="Ferrer M."/>
        </authorList>
    </citation>
    <scope>NUCLEOTIDE SEQUENCE</scope>
</reference>
<proteinExistence type="predicted"/>
<reference evidence="1" key="1">
    <citation type="submission" date="2013-08" db="EMBL/GenBank/DDBJ databases">
        <authorList>
            <person name="Mendez C."/>
            <person name="Richter M."/>
            <person name="Ferrer M."/>
            <person name="Sanchez J."/>
        </authorList>
    </citation>
    <scope>NUCLEOTIDE SEQUENCE</scope>
</reference>
<dbReference type="EMBL" id="AUZY01005816">
    <property type="protein sequence ID" value="EQD57332.1"/>
    <property type="molecule type" value="Genomic_DNA"/>
</dbReference>
<feature type="non-terminal residue" evidence="1">
    <location>
        <position position="32"/>
    </location>
</feature>
<name>T1AJ66_9ZZZZ</name>
<organism evidence="1">
    <name type="scientific">mine drainage metagenome</name>
    <dbReference type="NCBI Taxonomy" id="410659"/>
    <lineage>
        <taxon>unclassified sequences</taxon>
        <taxon>metagenomes</taxon>
        <taxon>ecological metagenomes</taxon>
    </lineage>
</organism>
<evidence type="ECO:0000313" key="1">
    <source>
        <dbReference type="EMBL" id="EQD57332.1"/>
    </source>
</evidence>
<protein>
    <submittedName>
        <fullName evidence="1">Chemotaxis protein CheA</fullName>
    </submittedName>
</protein>
<accession>T1AJ66</accession>
<comment type="caution">
    <text evidence="1">The sequence shown here is derived from an EMBL/GenBank/DDBJ whole genome shotgun (WGS) entry which is preliminary data.</text>
</comment>
<dbReference type="AlphaFoldDB" id="T1AJ66"/>
<sequence length="32" mass="3759">MPISFVFSRFPRMVRDLAHRLGKQIELKLSGE</sequence>
<gene>
    <name evidence="1" type="ORF">B1B_08861</name>
</gene>